<comment type="subcellular location">
    <subcellularLocation>
        <location evidence="1">Cell membrane</location>
        <topology evidence="1">Multi-pass membrane protein</topology>
    </subcellularLocation>
</comment>
<dbReference type="InterPro" id="IPR018383">
    <property type="entry name" value="UPF0324_pro"/>
</dbReference>
<protein>
    <submittedName>
        <fullName evidence="7">Putative sulfate exporter family transporter</fullName>
    </submittedName>
</protein>
<evidence type="ECO:0000256" key="2">
    <source>
        <dbReference type="ARBA" id="ARBA00007977"/>
    </source>
</evidence>
<comment type="similarity">
    <text evidence="2">Belongs to the UPF0324 family.</text>
</comment>
<keyword evidence="6" id="KW-0472">Membrane</keyword>
<dbReference type="EMBL" id="CP048877">
    <property type="protein sequence ID" value="QIJ71146.1"/>
    <property type="molecule type" value="Genomic_DNA"/>
</dbReference>
<dbReference type="Pfam" id="PF03601">
    <property type="entry name" value="Cons_hypoth698"/>
    <property type="match status" value="1"/>
</dbReference>
<gene>
    <name evidence="7" type="ORF">G4V39_02145</name>
</gene>
<dbReference type="KEGG" id="tav:G4V39_02145"/>
<dbReference type="Proteomes" id="UP000502179">
    <property type="component" value="Chromosome"/>
</dbReference>
<dbReference type="AlphaFoldDB" id="A0A6G7PUB1"/>
<reference evidence="7 8" key="1">
    <citation type="submission" date="2020-02" db="EMBL/GenBank/DDBJ databases">
        <title>Genome analysis of Thermosulfuriphilus ammonigenes ST65T, an anaerobic thermophilic chemolithoautotrophic bacterium isolated from a deep-sea hydrothermal vent.</title>
        <authorList>
            <person name="Slobodkina G."/>
            <person name="Allioux M."/>
            <person name="Merkel A."/>
            <person name="Alain K."/>
            <person name="Jebbar M."/>
            <person name="Slobodkin A."/>
        </authorList>
    </citation>
    <scope>NUCLEOTIDE SEQUENCE [LARGE SCALE GENOMIC DNA]</scope>
    <source>
        <strain evidence="7 8">ST65</strain>
    </source>
</reference>
<sequence length="425" mass="46125">MTFWRGLLVPDWPKYIPGLLLCLLFAFVAMNLDHYLATYHRANLASKKIPLLEEKLATLREKGASPEELAALAAKLKKHRQALAKVGGTVGDRWEWATFLHQKAQIKYVAILLLGGILIRNTIGVHRVFLPGVGVARPIIKPGIIILGVHYVWSDVIKVGGVGLVLTAVFIFGTAIVVMYLCRRFGVPDGLGGIMGAGTGICGVSAIIATSPVVRAQPRDMAYAIGTILLFGTLMLFTMPYIGRALGLSEPQFGAWGAIAILNTAQLVAAAEWYGLEARDTAVLINVARIMFLPLIVLYALWFYILRGGAGHSEGEINKWRLIRDKFPIFILGFFLLVFLNSLHVDFLGGPKIPGTPFWAMNAVYKWFFAIGFAGIGLSISIEDMKKAGGTAFTIGFLAAAAKMILGLLAVYLIGTDLLRVTGGQ</sequence>
<dbReference type="PANTHER" id="PTHR30106:SF1">
    <property type="entry name" value="UPF0324 MEMBRANE PROTEIN FN0533"/>
    <property type="match status" value="1"/>
</dbReference>
<evidence type="ECO:0000313" key="7">
    <source>
        <dbReference type="EMBL" id="QIJ71146.1"/>
    </source>
</evidence>
<accession>A0A6G7PUB1</accession>
<dbReference type="RefSeq" id="WP_166031368.1">
    <property type="nucleotide sequence ID" value="NZ_CP048877.1"/>
</dbReference>
<evidence type="ECO:0000256" key="5">
    <source>
        <dbReference type="ARBA" id="ARBA00022989"/>
    </source>
</evidence>
<evidence type="ECO:0000256" key="6">
    <source>
        <dbReference type="ARBA" id="ARBA00023136"/>
    </source>
</evidence>
<name>A0A6G7PUB1_9BACT</name>
<keyword evidence="3" id="KW-1003">Cell membrane</keyword>
<dbReference type="GO" id="GO:0005886">
    <property type="term" value="C:plasma membrane"/>
    <property type="evidence" value="ECO:0007669"/>
    <property type="project" value="UniProtKB-SubCell"/>
</dbReference>
<keyword evidence="4" id="KW-0812">Transmembrane</keyword>
<keyword evidence="5" id="KW-1133">Transmembrane helix</keyword>
<evidence type="ECO:0000313" key="8">
    <source>
        <dbReference type="Proteomes" id="UP000502179"/>
    </source>
</evidence>
<evidence type="ECO:0000256" key="1">
    <source>
        <dbReference type="ARBA" id="ARBA00004651"/>
    </source>
</evidence>
<evidence type="ECO:0000256" key="4">
    <source>
        <dbReference type="ARBA" id="ARBA00022692"/>
    </source>
</evidence>
<proteinExistence type="inferred from homology"/>
<organism evidence="7 8">
    <name type="scientific">Thermosulfuriphilus ammonigenes</name>
    <dbReference type="NCBI Taxonomy" id="1936021"/>
    <lineage>
        <taxon>Bacteria</taxon>
        <taxon>Pseudomonadati</taxon>
        <taxon>Thermodesulfobacteriota</taxon>
        <taxon>Thermodesulfobacteria</taxon>
        <taxon>Thermodesulfobacteriales</taxon>
        <taxon>Thermodesulfobacteriaceae</taxon>
        <taxon>Thermosulfuriphilus</taxon>
    </lineage>
</organism>
<keyword evidence="8" id="KW-1185">Reference proteome</keyword>
<dbReference type="PANTHER" id="PTHR30106">
    <property type="entry name" value="INNER MEMBRANE PROTEIN YEIH-RELATED"/>
    <property type="match status" value="1"/>
</dbReference>
<evidence type="ECO:0000256" key="3">
    <source>
        <dbReference type="ARBA" id="ARBA00022475"/>
    </source>
</evidence>